<dbReference type="SMART" id="SM00448">
    <property type="entry name" value="REC"/>
    <property type="match status" value="1"/>
</dbReference>
<dbReference type="SUPFAM" id="SSF46894">
    <property type="entry name" value="C-terminal effector domain of the bipartite response regulators"/>
    <property type="match status" value="1"/>
</dbReference>
<dbReference type="Gene3D" id="3.40.50.2300">
    <property type="match status" value="1"/>
</dbReference>
<dbReference type="Proteomes" id="UP000295341">
    <property type="component" value="Unassembled WGS sequence"/>
</dbReference>
<evidence type="ECO:0000313" key="10">
    <source>
        <dbReference type="EMBL" id="TDU28486.1"/>
    </source>
</evidence>
<dbReference type="GO" id="GO:0000976">
    <property type="term" value="F:transcription cis-regulatory region binding"/>
    <property type="evidence" value="ECO:0007669"/>
    <property type="project" value="TreeGrafter"/>
</dbReference>
<feature type="DNA-binding region" description="OmpR/PhoB-type" evidence="7">
    <location>
        <begin position="124"/>
        <end position="222"/>
    </location>
</feature>
<evidence type="ECO:0000313" key="11">
    <source>
        <dbReference type="Proteomes" id="UP000295341"/>
    </source>
</evidence>
<sequence>MHLLVIEDHADLAANIGEYLQAQGSVVDYAADGLTGLHLAAVNRYDAVILDLNLPGLDGMTICQRLRQDGRSTVPLLMLTARDTEQDKVQGLEAGADDYLTKPFSLAELHARIRALVRRNSGNSNLLRVADLSFDALSLIAKRGGRRLELTRAAIKLLEALMRASPGVLSREAAERAIWGDSPPDSEASLRGHVHALRKLIDDGEGVKLLHTLHGVGYRLVPDADN</sequence>
<dbReference type="InterPro" id="IPR039420">
    <property type="entry name" value="WalR-like"/>
</dbReference>
<dbReference type="SUPFAM" id="SSF52172">
    <property type="entry name" value="CheY-like"/>
    <property type="match status" value="1"/>
</dbReference>
<evidence type="ECO:0000256" key="4">
    <source>
        <dbReference type="ARBA" id="ARBA00023125"/>
    </source>
</evidence>
<dbReference type="GO" id="GO:0000156">
    <property type="term" value="F:phosphorelay response regulator activity"/>
    <property type="evidence" value="ECO:0007669"/>
    <property type="project" value="TreeGrafter"/>
</dbReference>
<protein>
    <submittedName>
        <fullName evidence="10">DNA-binding response OmpR family regulator</fullName>
    </submittedName>
</protein>
<dbReference type="InterPro" id="IPR011006">
    <property type="entry name" value="CheY-like_superfamily"/>
</dbReference>
<accession>A0A4S3JZ55</accession>
<proteinExistence type="predicted"/>
<organism evidence="10 11">
    <name type="scientific">Panacagrimonas perspica</name>
    <dbReference type="NCBI Taxonomy" id="381431"/>
    <lineage>
        <taxon>Bacteria</taxon>
        <taxon>Pseudomonadati</taxon>
        <taxon>Pseudomonadota</taxon>
        <taxon>Gammaproteobacteria</taxon>
        <taxon>Nevskiales</taxon>
        <taxon>Nevskiaceae</taxon>
        <taxon>Panacagrimonas</taxon>
    </lineage>
</organism>
<keyword evidence="2" id="KW-0902">Two-component regulatory system</keyword>
<name>A0A4S3JZ55_9GAMM</name>
<dbReference type="GO" id="GO:0032993">
    <property type="term" value="C:protein-DNA complex"/>
    <property type="evidence" value="ECO:0007669"/>
    <property type="project" value="TreeGrafter"/>
</dbReference>
<dbReference type="InterPro" id="IPR036388">
    <property type="entry name" value="WH-like_DNA-bd_sf"/>
</dbReference>
<evidence type="ECO:0000256" key="7">
    <source>
        <dbReference type="PROSITE-ProRule" id="PRU01091"/>
    </source>
</evidence>
<dbReference type="PROSITE" id="PS51755">
    <property type="entry name" value="OMPR_PHOB"/>
    <property type="match status" value="1"/>
</dbReference>
<dbReference type="Pfam" id="PF00072">
    <property type="entry name" value="Response_reg"/>
    <property type="match status" value="1"/>
</dbReference>
<keyword evidence="3" id="KW-0805">Transcription regulation</keyword>
<dbReference type="Gene3D" id="6.10.250.690">
    <property type="match status" value="1"/>
</dbReference>
<evidence type="ECO:0000256" key="3">
    <source>
        <dbReference type="ARBA" id="ARBA00023015"/>
    </source>
</evidence>
<evidence type="ECO:0000259" key="8">
    <source>
        <dbReference type="PROSITE" id="PS50110"/>
    </source>
</evidence>
<keyword evidence="1 6" id="KW-0597">Phosphoprotein</keyword>
<keyword evidence="11" id="KW-1185">Reference proteome</keyword>
<dbReference type="AlphaFoldDB" id="A0A4S3JZ55"/>
<dbReference type="PANTHER" id="PTHR48111">
    <property type="entry name" value="REGULATOR OF RPOS"/>
    <property type="match status" value="1"/>
</dbReference>
<gene>
    <name evidence="10" type="ORF">DFR24_2858</name>
</gene>
<dbReference type="GO" id="GO:0005829">
    <property type="term" value="C:cytosol"/>
    <property type="evidence" value="ECO:0007669"/>
    <property type="project" value="TreeGrafter"/>
</dbReference>
<evidence type="ECO:0000259" key="9">
    <source>
        <dbReference type="PROSITE" id="PS51755"/>
    </source>
</evidence>
<dbReference type="EMBL" id="SOBT01000009">
    <property type="protein sequence ID" value="TDU28486.1"/>
    <property type="molecule type" value="Genomic_DNA"/>
</dbReference>
<reference evidence="10 11" key="1">
    <citation type="submission" date="2019-03" db="EMBL/GenBank/DDBJ databases">
        <title>Genomic Encyclopedia of Type Strains, Phase IV (KMG-IV): sequencing the most valuable type-strain genomes for metagenomic binning, comparative biology and taxonomic classification.</title>
        <authorList>
            <person name="Goeker M."/>
        </authorList>
    </citation>
    <scope>NUCLEOTIDE SEQUENCE [LARGE SCALE GENOMIC DNA]</scope>
    <source>
        <strain evidence="10 11">DSM 26377</strain>
    </source>
</reference>
<dbReference type="InterPro" id="IPR001789">
    <property type="entry name" value="Sig_transdc_resp-reg_receiver"/>
</dbReference>
<dbReference type="CDD" id="cd00383">
    <property type="entry name" value="trans_reg_C"/>
    <property type="match status" value="1"/>
</dbReference>
<dbReference type="PANTHER" id="PTHR48111:SF22">
    <property type="entry name" value="REGULATOR OF RPOS"/>
    <property type="match status" value="1"/>
</dbReference>
<dbReference type="RefSeq" id="WP_133882031.1">
    <property type="nucleotide sequence ID" value="NZ_MWIN01000037.1"/>
</dbReference>
<feature type="domain" description="Response regulatory" evidence="8">
    <location>
        <begin position="2"/>
        <end position="117"/>
    </location>
</feature>
<keyword evidence="4 7" id="KW-0238">DNA-binding</keyword>
<evidence type="ECO:0000256" key="2">
    <source>
        <dbReference type="ARBA" id="ARBA00023012"/>
    </source>
</evidence>
<comment type="caution">
    <text evidence="10">The sequence shown here is derived from an EMBL/GenBank/DDBJ whole genome shotgun (WGS) entry which is preliminary data.</text>
</comment>
<dbReference type="Pfam" id="PF00486">
    <property type="entry name" value="Trans_reg_C"/>
    <property type="match status" value="1"/>
</dbReference>
<feature type="modified residue" description="4-aspartylphosphate" evidence="6">
    <location>
        <position position="51"/>
    </location>
</feature>
<keyword evidence="5" id="KW-0804">Transcription</keyword>
<evidence type="ECO:0000256" key="6">
    <source>
        <dbReference type="PROSITE-ProRule" id="PRU00169"/>
    </source>
</evidence>
<evidence type="ECO:0000256" key="5">
    <source>
        <dbReference type="ARBA" id="ARBA00023163"/>
    </source>
</evidence>
<dbReference type="GO" id="GO:0006355">
    <property type="term" value="P:regulation of DNA-templated transcription"/>
    <property type="evidence" value="ECO:0007669"/>
    <property type="project" value="InterPro"/>
</dbReference>
<feature type="domain" description="OmpR/PhoB-type" evidence="9">
    <location>
        <begin position="124"/>
        <end position="222"/>
    </location>
</feature>
<dbReference type="OrthoDB" id="9802426at2"/>
<dbReference type="SMART" id="SM00862">
    <property type="entry name" value="Trans_reg_C"/>
    <property type="match status" value="1"/>
</dbReference>
<dbReference type="Gene3D" id="1.10.10.10">
    <property type="entry name" value="Winged helix-like DNA-binding domain superfamily/Winged helix DNA-binding domain"/>
    <property type="match status" value="1"/>
</dbReference>
<dbReference type="InterPro" id="IPR016032">
    <property type="entry name" value="Sig_transdc_resp-reg_C-effctor"/>
</dbReference>
<dbReference type="PROSITE" id="PS50110">
    <property type="entry name" value="RESPONSE_REGULATORY"/>
    <property type="match status" value="1"/>
</dbReference>
<dbReference type="InterPro" id="IPR001867">
    <property type="entry name" value="OmpR/PhoB-type_DNA-bd"/>
</dbReference>
<evidence type="ECO:0000256" key="1">
    <source>
        <dbReference type="ARBA" id="ARBA00022553"/>
    </source>
</evidence>